<dbReference type="EnsemblMetazoa" id="SCAU012487-RA">
    <property type="protein sequence ID" value="SCAU012487-PA"/>
    <property type="gene ID" value="SCAU012487"/>
</dbReference>
<dbReference type="OrthoDB" id="8036393at2759"/>
<evidence type="ECO:0000313" key="2">
    <source>
        <dbReference type="EnsemblMetazoa" id="SCAU012487-PA"/>
    </source>
</evidence>
<protein>
    <submittedName>
        <fullName evidence="2">Uncharacterized protein</fullName>
    </submittedName>
</protein>
<evidence type="ECO:0000313" key="3">
    <source>
        <dbReference type="Proteomes" id="UP000095300"/>
    </source>
</evidence>
<accession>A0A1I8PZM0</accession>
<feature type="coiled-coil region" evidence="1">
    <location>
        <begin position="75"/>
        <end position="109"/>
    </location>
</feature>
<dbReference type="STRING" id="35570.A0A1I8PZM0"/>
<dbReference type="AlphaFoldDB" id="A0A1I8PZM0"/>
<dbReference type="VEuPathDB" id="VectorBase:SCAU012487"/>
<evidence type="ECO:0000256" key="1">
    <source>
        <dbReference type="SAM" id="Coils"/>
    </source>
</evidence>
<sequence>MYGDSLQLSEEINQLKKLREHYEYQLKLVGLEMCDLDDNLHALLDDCVELQRVTNLQDLSLLNLKSFYYKKKKEHVENEAIIAKLKNELKKQQEELEKEQAECNLLEKFTTSINKRLVSEAQMQTSVMDIESNMKSLQDRLDALDIPEDLNIDELIKKVNLLRKDKIKEK</sequence>
<gene>
    <name evidence="2" type="primary">106081975</name>
</gene>
<proteinExistence type="predicted"/>
<dbReference type="Proteomes" id="UP000095300">
    <property type="component" value="Unassembled WGS sequence"/>
</dbReference>
<reference evidence="2" key="1">
    <citation type="submission" date="2020-05" db="UniProtKB">
        <authorList>
            <consortium name="EnsemblMetazoa"/>
        </authorList>
    </citation>
    <scope>IDENTIFICATION</scope>
    <source>
        <strain evidence="2">USDA</strain>
    </source>
</reference>
<keyword evidence="1" id="KW-0175">Coiled coil</keyword>
<name>A0A1I8PZM0_STOCA</name>
<organism evidence="2 3">
    <name type="scientific">Stomoxys calcitrans</name>
    <name type="common">Stable fly</name>
    <name type="synonym">Conops calcitrans</name>
    <dbReference type="NCBI Taxonomy" id="35570"/>
    <lineage>
        <taxon>Eukaryota</taxon>
        <taxon>Metazoa</taxon>
        <taxon>Ecdysozoa</taxon>
        <taxon>Arthropoda</taxon>
        <taxon>Hexapoda</taxon>
        <taxon>Insecta</taxon>
        <taxon>Pterygota</taxon>
        <taxon>Neoptera</taxon>
        <taxon>Endopterygota</taxon>
        <taxon>Diptera</taxon>
        <taxon>Brachycera</taxon>
        <taxon>Muscomorpha</taxon>
        <taxon>Muscoidea</taxon>
        <taxon>Muscidae</taxon>
        <taxon>Stomoxys</taxon>
    </lineage>
</organism>
<keyword evidence="3" id="KW-1185">Reference proteome</keyword>